<dbReference type="Pfam" id="PF09835">
    <property type="entry name" value="DUF2062"/>
    <property type="match status" value="1"/>
</dbReference>
<dbReference type="RefSeq" id="WP_066049709.1">
    <property type="nucleotide sequence ID" value="NZ_BMYL01000002.1"/>
</dbReference>
<reference evidence="3 4" key="1">
    <citation type="submission" date="2018-01" db="EMBL/GenBank/DDBJ databases">
        <title>The draft genome sequence of Halioglobus japonicus S1-36.</title>
        <authorList>
            <person name="Du Z.-J."/>
            <person name="Shi M.-J."/>
        </authorList>
    </citation>
    <scope>NUCLEOTIDE SEQUENCE [LARGE SCALE GENOMIC DNA]</scope>
    <source>
        <strain evidence="3 4">S1-36</strain>
    </source>
</reference>
<organism evidence="3 4">
    <name type="scientific">Halioglobus japonicus</name>
    <dbReference type="NCBI Taxonomy" id="930805"/>
    <lineage>
        <taxon>Bacteria</taxon>
        <taxon>Pseudomonadati</taxon>
        <taxon>Pseudomonadota</taxon>
        <taxon>Gammaproteobacteria</taxon>
        <taxon>Cellvibrionales</taxon>
        <taxon>Halieaceae</taxon>
        <taxon>Halioglobus</taxon>
    </lineage>
</organism>
<evidence type="ECO:0000256" key="1">
    <source>
        <dbReference type="SAM" id="Phobius"/>
    </source>
</evidence>
<dbReference type="KEGG" id="hja:BST95_11470"/>
<keyword evidence="4" id="KW-1185">Reference proteome</keyword>
<proteinExistence type="predicted"/>
<accession>A0AAP8MFH3</accession>
<feature type="transmembrane region" description="Helical" evidence="1">
    <location>
        <begin position="43"/>
        <end position="70"/>
    </location>
</feature>
<evidence type="ECO:0000259" key="2">
    <source>
        <dbReference type="Pfam" id="PF09835"/>
    </source>
</evidence>
<sequence length="175" mass="20109">MPKDTLKSITPSPERIRSIKSLRVLGDWVYATNLWHINRYSSAMAFFVGLFVAFMPVPGQMLIAACLAVLLRCNLPLSVGLVWITNPVTMPAIFYLAYKVGAMIIDVPMQPIEFELSFYWLSTSTRAIWLPFLTGCFICGLFFGSVGYFVISILWRMRVARMWRERKKRRQAKLS</sequence>
<comment type="caution">
    <text evidence="3">The sequence shown here is derived from an EMBL/GenBank/DDBJ whole genome shotgun (WGS) entry which is preliminary data.</text>
</comment>
<dbReference type="InterPro" id="IPR018639">
    <property type="entry name" value="DUF2062"/>
</dbReference>
<dbReference type="PANTHER" id="PTHR40547:SF1">
    <property type="entry name" value="SLL0298 PROTEIN"/>
    <property type="match status" value="1"/>
</dbReference>
<gene>
    <name evidence="3" type="ORF">C0029_10470</name>
</gene>
<dbReference type="AlphaFoldDB" id="A0AAP8MFH3"/>
<keyword evidence="1" id="KW-0812">Transmembrane</keyword>
<feature type="transmembrane region" description="Helical" evidence="1">
    <location>
        <begin position="128"/>
        <end position="155"/>
    </location>
</feature>
<dbReference type="Proteomes" id="UP000235162">
    <property type="component" value="Unassembled WGS sequence"/>
</dbReference>
<keyword evidence="1" id="KW-0472">Membrane</keyword>
<keyword evidence="1" id="KW-1133">Transmembrane helix</keyword>
<dbReference type="PANTHER" id="PTHR40547">
    <property type="entry name" value="SLL0298 PROTEIN"/>
    <property type="match status" value="1"/>
</dbReference>
<evidence type="ECO:0000313" key="4">
    <source>
        <dbReference type="Proteomes" id="UP000235162"/>
    </source>
</evidence>
<dbReference type="EMBL" id="PKUR01000002">
    <property type="protein sequence ID" value="PLW86795.1"/>
    <property type="molecule type" value="Genomic_DNA"/>
</dbReference>
<protein>
    <submittedName>
        <fullName evidence="3">DUF2062 domain-containing protein</fullName>
    </submittedName>
</protein>
<feature type="transmembrane region" description="Helical" evidence="1">
    <location>
        <begin position="77"/>
        <end position="98"/>
    </location>
</feature>
<name>A0AAP8MFH3_9GAMM</name>
<evidence type="ECO:0000313" key="3">
    <source>
        <dbReference type="EMBL" id="PLW86795.1"/>
    </source>
</evidence>
<feature type="domain" description="DUF2062" evidence="2">
    <location>
        <begin position="22"/>
        <end position="164"/>
    </location>
</feature>